<dbReference type="Proteomes" id="UP001150062">
    <property type="component" value="Unassembled WGS sequence"/>
</dbReference>
<gene>
    <name evidence="2" type="ORF">M0813_11066</name>
</gene>
<evidence type="ECO:0000313" key="2">
    <source>
        <dbReference type="EMBL" id="KAJ6255745.1"/>
    </source>
</evidence>
<keyword evidence="3" id="KW-1185">Reference proteome</keyword>
<proteinExistence type="predicted"/>
<keyword evidence="1" id="KW-0732">Signal</keyword>
<comment type="caution">
    <text evidence="2">The sequence shown here is derived from an EMBL/GenBank/DDBJ whole genome shotgun (WGS) entry which is preliminary data.</text>
</comment>
<evidence type="ECO:0008006" key="4">
    <source>
        <dbReference type="Google" id="ProtNLM"/>
    </source>
</evidence>
<evidence type="ECO:0000256" key="1">
    <source>
        <dbReference type="SAM" id="SignalP"/>
    </source>
</evidence>
<feature type="signal peptide" evidence="1">
    <location>
        <begin position="1"/>
        <end position="21"/>
    </location>
</feature>
<protein>
    <recommendedName>
        <fullName evidence="4">AttH domain-containing protein</fullName>
    </recommendedName>
</protein>
<sequence length="419" mass="48341">MNNKSILLIVLFFFLYKFAHSGPILDDGFVNPAPFWERFRESDFVKHKPFYQWWYYSLEDFEQKRTFFFVYSFSRCVKNMTNQGSYVLFGSVDHNSQHQHWQIIHKYPLKEFFVNNEFNVSIGNGKFKLEPISDGVIHLTGKLNDQSHLWYADNIDPNTEITWDLTLQRIQGWYGEPDIEVIDDFVGAIGWNTYAHDSLISGNIQVGDTHYKIEKSKRFRIYGDMNWGEFFPYGQGRDMAWGWYNIIIPSDNPSYDIAIIAGNGKTKTGSILGAMDASYCNAKVGLDRQGFRHVRGWDNTSHAIVWINTAGENEKLLDFTIDRTNWITITDKLGSSEIPLKQIVTIQSTKWDVSITCTSTQEMYNRLIFPTDGTIFSDWEALGVNAHVVIKKHATGEVIVDKTVDTAGLEFGYKCPIHF</sequence>
<reference evidence="2" key="1">
    <citation type="submission" date="2022-08" db="EMBL/GenBank/DDBJ databases">
        <title>Novel sulfate-reducing endosymbionts in the free-living metamonad Anaeramoeba.</title>
        <authorList>
            <person name="Jerlstrom-Hultqvist J."/>
            <person name="Cepicka I."/>
            <person name="Gallot-Lavallee L."/>
            <person name="Salas-Leiva D."/>
            <person name="Curtis B.A."/>
            <person name="Zahonova K."/>
            <person name="Pipaliya S."/>
            <person name="Dacks J."/>
            <person name="Roger A.J."/>
        </authorList>
    </citation>
    <scope>NUCLEOTIDE SEQUENCE</scope>
    <source>
        <strain evidence="2">Schooner1</strain>
    </source>
</reference>
<accession>A0ABQ8ZG80</accession>
<dbReference type="EMBL" id="JAOAOG010000001">
    <property type="protein sequence ID" value="KAJ6255745.1"/>
    <property type="molecule type" value="Genomic_DNA"/>
</dbReference>
<feature type="chain" id="PRO_5045946936" description="AttH domain-containing protein" evidence="1">
    <location>
        <begin position="22"/>
        <end position="419"/>
    </location>
</feature>
<evidence type="ECO:0000313" key="3">
    <source>
        <dbReference type="Proteomes" id="UP001150062"/>
    </source>
</evidence>
<organism evidence="2 3">
    <name type="scientific">Anaeramoeba flamelloides</name>
    <dbReference type="NCBI Taxonomy" id="1746091"/>
    <lineage>
        <taxon>Eukaryota</taxon>
        <taxon>Metamonada</taxon>
        <taxon>Anaeramoebidae</taxon>
        <taxon>Anaeramoeba</taxon>
    </lineage>
</organism>
<name>A0ABQ8ZG80_9EUKA</name>